<dbReference type="AlphaFoldDB" id="A0A6S6S6K2"/>
<sequence>MELVYLWVEEYKNIKGQEFNFSSKFNCHYDEVNKELTIKDNPKHIFNFFGEDINVTAIVGKNGSGKSSILEVIENIYMDNNIVSGVIFCFEVNGKKVCISNIDIKHKGDFEINIIEFTLPFIGNLSPHNLGFNFLTYSAEIPYPSKDDRKKFFYERGKAISLHQEDIYEMAANYLDSDFHLSSFMFLPEKIYILQNNDRLNILHESIKPAVAVRSNNPENGFPFEDSHDERDNFGTSNILEAYFVNKFVENDLSHILFDGTGFDHPKHGYNIEILEEIYNQEEYGLNDEKYNLDEFNTLLEKRIFEKHSLNEEDKVLIEKYKWFLKFDFEDKEKRKYSDLSHGEKTIYGQLLNIYHKSNILVDTSMLIVLDEPELSLHPQWQKSYMNELFDSVFYLRKQLHFIITTHSPFLLSDIPKQNIIFLDKYKKDDEKVNNETQKEGNCKVFIDGLKEKEQTFGANIHTLLSDNFFMDNGLMGEFAKKKIQEIMDFLNDTKTIEEISTKKEQIKQVIDAIGEPFLKQKLLEMYYKKFKDEASKKARKDELLAEQKRIEAELKNYG</sequence>
<dbReference type="Gene3D" id="3.40.50.300">
    <property type="entry name" value="P-loop containing nucleotide triphosphate hydrolases"/>
    <property type="match status" value="2"/>
</dbReference>
<gene>
    <name evidence="2" type="ORF">HELGO_WM11799</name>
</gene>
<dbReference type="InterPro" id="IPR027417">
    <property type="entry name" value="P-loop_NTPase"/>
</dbReference>
<dbReference type="GO" id="GO:0005524">
    <property type="term" value="F:ATP binding"/>
    <property type="evidence" value="ECO:0007669"/>
    <property type="project" value="InterPro"/>
</dbReference>
<evidence type="ECO:0000259" key="1">
    <source>
        <dbReference type="SMART" id="SM00382"/>
    </source>
</evidence>
<feature type="domain" description="AAA+ ATPase" evidence="1">
    <location>
        <begin position="52"/>
        <end position="427"/>
    </location>
</feature>
<dbReference type="PANTHER" id="PTHR43581:SF4">
    <property type="entry name" value="ATP_GTP PHOSPHATASE"/>
    <property type="match status" value="1"/>
</dbReference>
<dbReference type="InterPro" id="IPR003593">
    <property type="entry name" value="AAA+_ATPase"/>
</dbReference>
<dbReference type="SUPFAM" id="SSF52540">
    <property type="entry name" value="P-loop containing nucleoside triphosphate hydrolases"/>
    <property type="match status" value="1"/>
</dbReference>
<dbReference type="EMBL" id="CACVAU010000013">
    <property type="protein sequence ID" value="CAA6803991.1"/>
    <property type="molecule type" value="Genomic_DNA"/>
</dbReference>
<dbReference type="PANTHER" id="PTHR43581">
    <property type="entry name" value="ATP/GTP PHOSPHATASE"/>
    <property type="match status" value="1"/>
</dbReference>
<reference evidence="2" key="1">
    <citation type="submission" date="2020-01" db="EMBL/GenBank/DDBJ databases">
        <authorList>
            <person name="Meier V. D."/>
            <person name="Meier V D."/>
        </authorList>
    </citation>
    <scope>NUCLEOTIDE SEQUENCE</scope>
    <source>
        <strain evidence="2">HLG_WM_MAG_05</strain>
    </source>
</reference>
<evidence type="ECO:0000313" key="2">
    <source>
        <dbReference type="EMBL" id="CAA6803991.1"/>
    </source>
</evidence>
<proteinExistence type="predicted"/>
<dbReference type="InterPro" id="IPR051396">
    <property type="entry name" value="Bact_Antivir_Def_Nuclease"/>
</dbReference>
<dbReference type="CDD" id="cd00267">
    <property type="entry name" value="ABC_ATPase"/>
    <property type="match status" value="1"/>
</dbReference>
<dbReference type="SMART" id="SM00382">
    <property type="entry name" value="AAA"/>
    <property type="match status" value="1"/>
</dbReference>
<accession>A0A6S6S6K2</accession>
<dbReference type="InterPro" id="IPR003959">
    <property type="entry name" value="ATPase_AAA_core"/>
</dbReference>
<protein>
    <recommendedName>
        <fullName evidence="1">AAA+ ATPase domain-containing protein</fullName>
    </recommendedName>
</protein>
<dbReference type="Pfam" id="PF13304">
    <property type="entry name" value="AAA_21"/>
    <property type="match status" value="1"/>
</dbReference>
<organism evidence="2">
    <name type="scientific">uncultured Sulfurovum sp</name>
    <dbReference type="NCBI Taxonomy" id="269237"/>
    <lineage>
        <taxon>Bacteria</taxon>
        <taxon>Pseudomonadati</taxon>
        <taxon>Campylobacterota</taxon>
        <taxon>Epsilonproteobacteria</taxon>
        <taxon>Campylobacterales</taxon>
        <taxon>Sulfurovaceae</taxon>
        <taxon>Sulfurovum</taxon>
        <taxon>environmental samples</taxon>
    </lineage>
</organism>
<name>A0A6S6S6K2_9BACT</name>
<dbReference type="GO" id="GO:0016887">
    <property type="term" value="F:ATP hydrolysis activity"/>
    <property type="evidence" value="ECO:0007669"/>
    <property type="project" value="InterPro"/>
</dbReference>